<comment type="caution">
    <text evidence="3">The sequence shown here is derived from an EMBL/GenBank/DDBJ whole genome shotgun (WGS) entry which is preliminary data.</text>
</comment>
<keyword evidence="4" id="KW-1185">Reference proteome</keyword>
<evidence type="ECO:0000313" key="3">
    <source>
        <dbReference type="EMBL" id="MBP2385264.1"/>
    </source>
</evidence>
<proteinExistence type="predicted"/>
<sequence length="250" mass="26883">MEKGTGPGFEPGLPALWWAAAPLADAAAHAEVVLRPTELTRAAGYLPGHPRDDFVAGRVLARVLAAELLNRATPLTRDLRPDELELTQFCARCASVAHGTPRLRAPKNDLFFSLSYARTAGWLLLGLAPANRRIGVDLADLDDPVFASTDGDSLFEDYAYAPGERKELDLLPEAQRQFRRAQWWALKEAVAKAAGEGIAGEGGIPVVVGPNRHLLLRSPGTRAMDLEPGTPDTLGNVLPDNLVGSIVWSP</sequence>
<organism evidence="3 4">
    <name type="scientific">Paeniglutamicibacter kerguelensis</name>
    <dbReference type="NCBI Taxonomy" id="254788"/>
    <lineage>
        <taxon>Bacteria</taxon>
        <taxon>Bacillati</taxon>
        <taxon>Actinomycetota</taxon>
        <taxon>Actinomycetes</taxon>
        <taxon>Micrococcales</taxon>
        <taxon>Micrococcaceae</taxon>
        <taxon>Paeniglutamicibacter</taxon>
    </lineage>
</organism>
<dbReference type="SUPFAM" id="SSF56214">
    <property type="entry name" value="4'-phosphopantetheinyl transferase"/>
    <property type="match status" value="1"/>
</dbReference>
<dbReference type="InterPro" id="IPR008278">
    <property type="entry name" value="4-PPantetheinyl_Trfase_dom"/>
</dbReference>
<evidence type="ECO:0000256" key="1">
    <source>
        <dbReference type="ARBA" id="ARBA00022679"/>
    </source>
</evidence>
<accession>A0ABS4X9X3</accession>
<evidence type="ECO:0000313" key="4">
    <source>
        <dbReference type="Proteomes" id="UP001296993"/>
    </source>
</evidence>
<name>A0ABS4X9X3_9MICC</name>
<dbReference type="Proteomes" id="UP001296993">
    <property type="component" value="Unassembled WGS sequence"/>
</dbReference>
<dbReference type="RefSeq" id="WP_209996062.1">
    <property type="nucleotide sequence ID" value="NZ_BAAAJY010000012.1"/>
</dbReference>
<evidence type="ECO:0000259" key="2">
    <source>
        <dbReference type="Pfam" id="PF01648"/>
    </source>
</evidence>
<gene>
    <name evidence="3" type="ORF">JOF47_000775</name>
</gene>
<reference evidence="3 4" key="1">
    <citation type="submission" date="2021-03" db="EMBL/GenBank/DDBJ databases">
        <title>Sequencing the genomes of 1000 actinobacteria strains.</title>
        <authorList>
            <person name="Klenk H.-P."/>
        </authorList>
    </citation>
    <scope>NUCLEOTIDE SEQUENCE [LARGE SCALE GENOMIC DNA]</scope>
    <source>
        <strain evidence="3 4">DSM 15797</strain>
    </source>
</reference>
<dbReference type="InterPro" id="IPR037143">
    <property type="entry name" value="4-PPantetheinyl_Trfase_dom_sf"/>
</dbReference>
<dbReference type="EMBL" id="JAGIOF010000001">
    <property type="protein sequence ID" value="MBP2385264.1"/>
    <property type="molecule type" value="Genomic_DNA"/>
</dbReference>
<protein>
    <recommendedName>
        <fullName evidence="2">4'-phosphopantetheinyl transferase domain-containing protein</fullName>
    </recommendedName>
</protein>
<dbReference type="Gene3D" id="3.90.470.20">
    <property type="entry name" value="4'-phosphopantetheinyl transferase domain"/>
    <property type="match status" value="1"/>
</dbReference>
<dbReference type="Pfam" id="PF01648">
    <property type="entry name" value="ACPS"/>
    <property type="match status" value="1"/>
</dbReference>
<keyword evidence="1" id="KW-0808">Transferase</keyword>
<feature type="domain" description="4'-phosphopantetheinyl transferase" evidence="2">
    <location>
        <begin position="133"/>
        <end position="198"/>
    </location>
</feature>